<dbReference type="Proteomes" id="UP001217610">
    <property type="component" value="Unassembled WGS sequence"/>
</dbReference>
<accession>A0ABT5Q780</accession>
<comment type="caution">
    <text evidence="1">The sequence shown here is derived from an EMBL/GenBank/DDBJ whole genome shotgun (WGS) entry which is preliminary data.</text>
</comment>
<name>A0ABT5Q780_9PSED</name>
<reference evidence="1 2" key="1">
    <citation type="submission" date="2022-05" db="EMBL/GenBank/DDBJ databases">
        <title>Novel Pseudomonas spp. Isolated from a Rainbow Trout Aquaculture Facility.</title>
        <authorList>
            <person name="Testerman T."/>
            <person name="Graf J."/>
        </authorList>
    </citation>
    <scope>NUCLEOTIDE SEQUENCE [LARGE SCALE GENOMIC DNA]</scope>
    <source>
        <strain evidence="1 2">ID357</strain>
    </source>
</reference>
<evidence type="ECO:0000313" key="1">
    <source>
        <dbReference type="EMBL" id="MDD1150053.1"/>
    </source>
</evidence>
<evidence type="ECO:0000313" key="2">
    <source>
        <dbReference type="Proteomes" id="UP001217610"/>
    </source>
</evidence>
<dbReference type="RefSeq" id="WP_273923482.1">
    <property type="nucleotide sequence ID" value="NZ_JAMDGR010000014.1"/>
</dbReference>
<organism evidence="1 2">
    <name type="scientific">Pseudomonas idahonensis</name>
    <dbReference type="NCBI Taxonomy" id="2942628"/>
    <lineage>
        <taxon>Bacteria</taxon>
        <taxon>Pseudomonadati</taxon>
        <taxon>Pseudomonadota</taxon>
        <taxon>Gammaproteobacteria</taxon>
        <taxon>Pseudomonadales</taxon>
        <taxon>Pseudomonadaceae</taxon>
        <taxon>Pseudomonas</taxon>
    </lineage>
</organism>
<dbReference type="EMBL" id="JAMDGR010000014">
    <property type="protein sequence ID" value="MDD1150053.1"/>
    <property type="molecule type" value="Genomic_DNA"/>
</dbReference>
<protein>
    <recommendedName>
        <fullName evidence="3">Stringent starvation protein B</fullName>
    </recommendedName>
</protein>
<gene>
    <name evidence="1" type="ORF">M5G25_17340</name>
</gene>
<proteinExistence type="predicted"/>
<sequence length="131" mass="14276">MVKITFSPVHAPDWQPLESVDVKGYMLTINGEVFDFSPLEKGYELSLDAIGSDLFADKAVMSTDGVLSIVLLMPYDEATATDAIRFPEPVTVTADGPVDIPTDHPAQPPEIPTIETIEEDHGLLAEQENVH</sequence>
<keyword evidence="2" id="KW-1185">Reference proteome</keyword>
<evidence type="ECO:0008006" key="3">
    <source>
        <dbReference type="Google" id="ProtNLM"/>
    </source>
</evidence>